<evidence type="ECO:0000256" key="1">
    <source>
        <dbReference type="SAM" id="SignalP"/>
    </source>
</evidence>
<gene>
    <name evidence="2" type="ORF">ACFQ08_40375</name>
</gene>
<keyword evidence="3" id="KW-1185">Reference proteome</keyword>
<reference evidence="3" key="1">
    <citation type="journal article" date="2019" name="Int. J. Syst. Evol. Microbiol.">
        <title>The Global Catalogue of Microorganisms (GCM) 10K type strain sequencing project: providing services to taxonomists for standard genome sequencing and annotation.</title>
        <authorList>
            <consortium name="The Broad Institute Genomics Platform"/>
            <consortium name="The Broad Institute Genome Sequencing Center for Infectious Disease"/>
            <person name="Wu L."/>
            <person name="Ma J."/>
        </authorList>
    </citation>
    <scope>NUCLEOTIDE SEQUENCE [LARGE SCALE GENOMIC DNA]</scope>
    <source>
        <strain evidence="3">CCUG 62974</strain>
    </source>
</reference>
<feature type="chain" id="PRO_5047501727" description="Ig-like domain-containing protein" evidence="1">
    <location>
        <begin position="26"/>
        <end position="145"/>
    </location>
</feature>
<comment type="caution">
    <text evidence="2">The sequence shown here is derived from an EMBL/GenBank/DDBJ whole genome shotgun (WGS) entry which is preliminary data.</text>
</comment>
<protein>
    <recommendedName>
        <fullName evidence="4">Ig-like domain-containing protein</fullName>
    </recommendedName>
</protein>
<name>A0ABW3E714_9ACTN</name>
<dbReference type="Proteomes" id="UP001597024">
    <property type="component" value="Unassembled WGS sequence"/>
</dbReference>
<accession>A0ABW3E714</accession>
<sequence length="145" mass="15358">MHWTRLAAIAVLGVAAAIPATPAGAVPGPPPAGASALAYPTGNAWVSPTSWKGDCSYGRTFTFTGQISVLFTPETVRYRWIHSDNTQEPERQLYFGLGQTVKSVVGTSRTGHTAGTHAAAIEILSPVRTTSNWAAYSVQCTNTPR</sequence>
<evidence type="ECO:0008006" key="4">
    <source>
        <dbReference type="Google" id="ProtNLM"/>
    </source>
</evidence>
<evidence type="ECO:0000313" key="2">
    <source>
        <dbReference type="EMBL" id="MFD0890842.1"/>
    </source>
</evidence>
<keyword evidence="1" id="KW-0732">Signal</keyword>
<feature type="signal peptide" evidence="1">
    <location>
        <begin position="1"/>
        <end position="25"/>
    </location>
</feature>
<proteinExistence type="predicted"/>
<evidence type="ECO:0000313" key="3">
    <source>
        <dbReference type="Proteomes" id="UP001597024"/>
    </source>
</evidence>
<organism evidence="2 3">
    <name type="scientific">Streptosporangium algeriense</name>
    <dbReference type="NCBI Taxonomy" id="1682748"/>
    <lineage>
        <taxon>Bacteria</taxon>
        <taxon>Bacillati</taxon>
        <taxon>Actinomycetota</taxon>
        <taxon>Actinomycetes</taxon>
        <taxon>Streptosporangiales</taxon>
        <taxon>Streptosporangiaceae</taxon>
        <taxon>Streptosporangium</taxon>
    </lineage>
</organism>
<dbReference type="EMBL" id="JBHTHX010002718">
    <property type="protein sequence ID" value="MFD0890842.1"/>
    <property type="molecule type" value="Genomic_DNA"/>
</dbReference>